<evidence type="ECO:0000313" key="3">
    <source>
        <dbReference type="Proteomes" id="UP000011723"/>
    </source>
</evidence>
<proteinExistence type="predicted"/>
<dbReference type="OrthoDB" id="5292502at2"/>
<name>M1NQR9_9CORY</name>
<dbReference type="InterPro" id="IPR011881">
    <property type="entry name" value="PaaA"/>
</dbReference>
<dbReference type="PATRIC" id="fig|1121362.3.peg.2773"/>
<dbReference type="GO" id="GO:0010124">
    <property type="term" value="P:phenylacetate catabolic process"/>
    <property type="evidence" value="ECO:0007669"/>
    <property type="project" value="InterPro"/>
</dbReference>
<feature type="region of interest" description="Disordered" evidence="1">
    <location>
        <begin position="1"/>
        <end position="20"/>
    </location>
</feature>
<protein>
    <submittedName>
        <fullName evidence="2">Phenylacetate-CoA oxygenase subunit PaaA</fullName>
    </submittedName>
</protein>
<dbReference type="SUPFAM" id="SSF47240">
    <property type="entry name" value="Ferritin-like"/>
    <property type="match status" value="1"/>
</dbReference>
<dbReference type="GO" id="GO:0097266">
    <property type="term" value="F:phenylacetyl-CoA 1,2-epoxidase activity"/>
    <property type="evidence" value="ECO:0007669"/>
    <property type="project" value="InterPro"/>
</dbReference>
<dbReference type="PANTHER" id="PTHR30458">
    <property type="entry name" value="PHENYLACETIC ACID DEGRADATION PROTEIN PAA"/>
    <property type="match status" value="1"/>
</dbReference>
<sequence>MTTATATTPLHSTEDEAGQQRFDQLIAEDSRIEPTDWMPAAYRKTLTRQISQHAHSEIIGMQPEANWITRAPSLKRKAILMAKVQDEAGHGLYLYSAAETLGTSRDELVDQLLSGKAKYSSIFNYPARTWADIGAIGWLVDGAAIANQVPLCRASYAPYGRAMVRICKEESFHQRQGWEILHELAHGTAEQKQMAQEAINRFYGPALQMFGPPDEDSPNSRQSMAWNIKRFSNDELRQRFVDMIVPQAEALGLHFEDPDLKWNEERGHYDYGELDWDEFKSVIKGNGPCNAQRMQRRRQAFDEGAWVREAAAAFATRHESADTRLTA</sequence>
<gene>
    <name evidence="2" type="primary">paaA</name>
    <name evidence="2" type="ORF">A605_13635</name>
</gene>
<dbReference type="HOGENOM" id="CLU_879733_0_0_11"/>
<dbReference type="InterPro" id="IPR009078">
    <property type="entry name" value="Ferritin-like_SF"/>
</dbReference>
<dbReference type="NCBIfam" id="TIGR02156">
    <property type="entry name" value="PA_CoA_Oxy1"/>
    <property type="match status" value="1"/>
</dbReference>
<dbReference type="KEGG" id="chn:A605_13635"/>
<dbReference type="InterPro" id="IPR052703">
    <property type="entry name" value="Aromatic_CoA_ox/epox"/>
</dbReference>
<dbReference type="GO" id="GO:0005829">
    <property type="term" value="C:cytosol"/>
    <property type="evidence" value="ECO:0007669"/>
    <property type="project" value="TreeGrafter"/>
</dbReference>
<reference evidence="2 3" key="1">
    <citation type="journal article" date="2012" name="Stand. Genomic Sci.">
        <title>Genome sequence of the halotolerant bacterium Corynebacterium halotolerans type strain YIM 70093(T) (= DSM 44683(T)).</title>
        <authorList>
            <person name="Ruckert C."/>
            <person name="Albersmeier A."/>
            <person name="Al-Dilaimi A."/>
            <person name="Niehaus K."/>
            <person name="Szczepanowski R."/>
            <person name="Kalinowski J."/>
        </authorList>
    </citation>
    <scope>NUCLEOTIDE SEQUENCE [LARGE SCALE GENOMIC DNA]</scope>
    <source>
        <strain evidence="2">YIM 70093</strain>
    </source>
</reference>
<evidence type="ECO:0000256" key="1">
    <source>
        <dbReference type="SAM" id="MobiDB-lite"/>
    </source>
</evidence>
<accession>M1NQR9</accession>
<dbReference type="STRING" id="1121362.A605_13635"/>
<dbReference type="AlphaFoldDB" id="M1NQR9"/>
<keyword evidence="3" id="KW-1185">Reference proteome</keyword>
<dbReference type="InterPro" id="IPR012347">
    <property type="entry name" value="Ferritin-like"/>
</dbReference>
<dbReference type="Proteomes" id="UP000011723">
    <property type="component" value="Chromosome"/>
</dbReference>
<dbReference type="Gene3D" id="1.20.1260.10">
    <property type="match status" value="1"/>
</dbReference>
<dbReference type="eggNOG" id="COG3396">
    <property type="taxonomic scope" value="Bacteria"/>
</dbReference>
<organism evidence="2 3">
    <name type="scientific">Corynebacterium halotolerans YIM 70093 = DSM 44683</name>
    <dbReference type="NCBI Taxonomy" id="1121362"/>
    <lineage>
        <taxon>Bacteria</taxon>
        <taxon>Bacillati</taxon>
        <taxon>Actinomycetota</taxon>
        <taxon>Actinomycetes</taxon>
        <taxon>Mycobacteriales</taxon>
        <taxon>Corynebacteriaceae</taxon>
        <taxon>Corynebacterium</taxon>
    </lineage>
</organism>
<dbReference type="FunFam" id="1.20.1260.10:FF:000010">
    <property type="entry name" value="1,2-phenylacetyl-CoA epoxidase subunit A"/>
    <property type="match status" value="1"/>
</dbReference>
<dbReference type="InterPro" id="IPR007814">
    <property type="entry name" value="PaaA_PaaC"/>
</dbReference>
<dbReference type="EMBL" id="CP003697">
    <property type="protein sequence ID" value="AGF73723.1"/>
    <property type="molecule type" value="Genomic_DNA"/>
</dbReference>
<dbReference type="PANTHER" id="PTHR30458:SF2">
    <property type="entry name" value="1,2-PHENYLACETYL-COA EPOXIDASE, SUBUNIT A"/>
    <property type="match status" value="1"/>
</dbReference>
<evidence type="ECO:0000313" key="2">
    <source>
        <dbReference type="EMBL" id="AGF73723.1"/>
    </source>
</evidence>
<dbReference type="Pfam" id="PF05138">
    <property type="entry name" value="PaaA_PaaC"/>
    <property type="match status" value="1"/>
</dbReference>
<dbReference type="RefSeq" id="WP_015402137.1">
    <property type="nucleotide sequence ID" value="NC_020302.1"/>
</dbReference>